<evidence type="ECO:0000313" key="2">
    <source>
        <dbReference type="Proteomes" id="UP000659344"/>
    </source>
</evidence>
<keyword evidence="2" id="KW-1185">Reference proteome</keyword>
<reference evidence="2" key="1">
    <citation type="journal article" date="2019" name="Int. J. Syst. Evol. Microbiol.">
        <title>The Global Catalogue of Microorganisms (GCM) 10K type strain sequencing project: providing services to taxonomists for standard genome sequencing and annotation.</title>
        <authorList>
            <consortium name="The Broad Institute Genomics Platform"/>
            <consortium name="The Broad Institute Genome Sequencing Center for Infectious Disease"/>
            <person name="Wu L."/>
            <person name="Ma J."/>
        </authorList>
    </citation>
    <scope>NUCLEOTIDE SEQUENCE [LARGE SCALE GENOMIC DNA]</scope>
    <source>
        <strain evidence="2">CGMCC 1.12769</strain>
    </source>
</reference>
<gene>
    <name evidence="1" type="ORF">GCM10008013_02790</name>
</gene>
<name>A0ABQ1Y3H6_9BACL</name>
<accession>A0ABQ1Y3H6</accession>
<evidence type="ECO:0000313" key="1">
    <source>
        <dbReference type="EMBL" id="GGH11093.1"/>
    </source>
</evidence>
<organism evidence="1 2">
    <name type="scientific">Paenibacillus segetis</name>
    <dbReference type="NCBI Taxonomy" id="1325360"/>
    <lineage>
        <taxon>Bacteria</taxon>
        <taxon>Bacillati</taxon>
        <taxon>Bacillota</taxon>
        <taxon>Bacilli</taxon>
        <taxon>Bacillales</taxon>
        <taxon>Paenibacillaceae</taxon>
        <taxon>Paenibacillus</taxon>
    </lineage>
</organism>
<dbReference type="Proteomes" id="UP000659344">
    <property type="component" value="Unassembled WGS sequence"/>
</dbReference>
<protein>
    <submittedName>
        <fullName evidence="1">Uncharacterized protein</fullName>
    </submittedName>
</protein>
<comment type="caution">
    <text evidence="1">The sequence shown here is derived from an EMBL/GenBank/DDBJ whole genome shotgun (WGS) entry which is preliminary data.</text>
</comment>
<proteinExistence type="predicted"/>
<sequence length="214" mass="24614">MKKKADPEAIKNEMMTYLEAKYGEEFVPMSLSLSNFANSYDSLRAYPKNGNKGDSFEVWGTRMEDGSYSMSDGYFGIYIKPKYEAVLSGVVRDIYKEFKLFTDFGEGILPDRLNKDTKIEEIYNKDEHFRSNTILFVKQESAKGIDDEVSLRTIAEKMLEKKMVGDIDLYVVIDDKYDSIGLEALNVIPSKEKDYFLHDQTSITVSIDLTIKKY</sequence>
<dbReference type="EMBL" id="BMFT01000001">
    <property type="protein sequence ID" value="GGH11093.1"/>
    <property type="molecule type" value="Genomic_DNA"/>
</dbReference>
<dbReference type="RefSeq" id="WP_188535090.1">
    <property type="nucleotide sequence ID" value="NZ_BMFT01000001.1"/>
</dbReference>